<evidence type="ECO:0000313" key="2">
    <source>
        <dbReference type="Proteomes" id="UP001153292"/>
    </source>
</evidence>
<name>A0ABN8AZG2_CHISP</name>
<gene>
    <name evidence="1" type="ORF">CHILSU_LOCUS2664</name>
</gene>
<evidence type="ECO:0000313" key="1">
    <source>
        <dbReference type="EMBL" id="CAH0399514.1"/>
    </source>
</evidence>
<dbReference type="PANTHER" id="PTHR12333">
    <property type="entry name" value="COMM DOMAIN CONTAINING PROTEIN 10"/>
    <property type="match status" value="1"/>
</dbReference>
<organism evidence="1 2">
    <name type="scientific">Chilo suppressalis</name>
    <name type="common">Asiatic rice borer moth</name>
    <dbReference type="NCBI Taxonomy" id="168631"/>
    <lineage>
        <taxon>Eukaryota</taxon>
        <taxon>Metazoa</taxon>
        <taxon>Ecdysozoa</taxon>
        <taxon>Arthropoda</taxon>
        <taxon>Hexapoda</taxon>
        <taxon>Insecta</taxon>
        <taxon>Pterygota</taxon>
        <taxon>Neoptera</taxon>
        <taxon>Endopterygota</taxon>
        <taxon>Lepidoptera</taxon>
        <taxon>Glossata</taxon>
        <taxon>Ditrysia</taxon>
        <taxon>Pyraloidea</taxon>
        <taxon>Crambidae</taxon>
        <taxon>Crambinae</taxon>
        <taxon>Chilo</taxon>
    </lineage>
</organism>
<dbReference type="Proteomes" id="UP001153292">
    <property type="component" value="Chromosome 14"/>
</dbReference>
<dbReference type="Pfam" id="PF21672">
    <property type="entry name" value="COMM_HN"/>
    <property type="match status" value="1"/>
</dbReference>
<dbReference type="PANTHER" id="PTHR12333:SF0">
    <property type="entry name" value="COMM DOMAIN-CONTAINING PROTEIN 10"/>
    <property type="match status" value="1"/>
</dbReference>
<evidence type="ECO:0008006" key="3">
    <source>
        <dbReference type="Google" id="ProtNLM"/>
    </source>
</evidence>
<keyword evidence="2" id="KW-1185">Reference proteome</keyword>
<dbReference type="InterPro" id="IPR037361">
    <property type="entry name" value="COMMD10"/>
</dbReference>
<dbReference type="EMBL" id="OU963907">
    <property type="protein sequence ID" value="CAH0399514.1"/>
    <property type="molecule type" value="Genomic_DNA"/>
</dbReference>
<accession>A0ABN8AZG2</accession>
<reference evidence="1" key="1">
    <citation type="submission" date="2021-12" db="EMBL/GenBank/DDBJ databases">
        <authorList>
            <person name="King R."/>
        </authorList>
    </citation>
    <scope>NUCLEOTIDE SEQUENCE</scope>
</reference>
<sequence>MISQWVKKSQSLENGIALINQLEDTKFDQFLRRIVAKCKLQDNEIFTEEEKVKLEKIFKMNEEKLLLTIKTIIYLFKKMLKFLFMPANLKLDLNNIGLNCEKADVFVKVWSTETRIALDELGTEKINDSVDSLTFPWKLNAELSSDFHKKCKVPKTYFTFAREEEELELELSHPDVYSVFLQFELIQNELDNLM</sequence>
<protein>
    <recommendedName>
        <fullName evidence="3">COMM domain-containing protein</fullName>
    </recommendedName>
</protein>
<proteinExistence type="predicted"/>